<evidence type="ECO:0000259" key="2">
    <source>
        <dbReference type="Pfam" id="PF17172"/>
    </source>
</evidence>
<comment type="similarity">
    <text evidence="1">Belongs to the FAX family.</text>
</comment>
<dbReference type="SFLD" id="SFLDS00019">
    <property type="entry name" value="Glutathione_Transferase_(cytos"/>
    <property type="match status" value="1"/>
</dbReference>
<name>A0A165AIA9_XYLHT</name>
<dbReference type="GO" id="GO:0005737">
    <property type="term" value="C:cytoplasm"/>
    <property type="evidence" value="ECO:0007669"/>
    <property type="project" value="TreeGrafter"/>
</dbReference>
<dbReference type="EMBL" id="KV407462">
    <property type="protein sequence ID" value="KZF20523.1"/>
    <property type="molecule type" value="Genomic_DNA"/>
</dbReference>
<dbReference type="CDD" id="cd03193">
    <property type="entry name" value="GST_C_Metaxin"/>
    <property type="match status" value="1"/>
</dbReference>
<evidence type="ECO:0000313" key="3">
    <source>
        <dbReference type="EMBL" id="KZF20523.1"/>
    </source>
</evidence>
<dbReference type="InterPro" id="IPR012336">
    <property type="entry name" value="Thioredoxin-like_fold"/>
</dbReference>
<dbReference type="InterPro" id="IPR040079">
    <property type="entry name" value="Glutathione_S-Trfase"/>
</dbReference>
<reference evidence="3 4" key="1">
    <citation type="journal article" date="2016" name="Fungal Biol.">
        <title>The genome of Xylona heveae provides a window into fungal endophytism.</title>
        <authorList>
            <person name="Gazis R."/>
            <person name="Kuo A."/>
            <person name="Riley R."/>
            <person name="LaButti K."/>
            <person name="Lipzen A."/>
            <person name="Lin J."/>
            <person name="Amirebrahimi M."/>
            <person name="Hesse C.N."/>
            <person name="Spatafora J.W."/>
            <person name="Henrissat B."/>
            <person name="Hainaut M."/>
            <person name="Grigoriev I.V."/>
            <person name="Hibbett D.S."/>
        </authorList>
    </citation>
    <scope>NUCLEOTIDE SEQUENCE [LARGE SCALE GENOMIC DNA]</scope>
    <source>
        <strain evidence="3 4">TC161</strain>
    </source>
</reference>
<dbReference type="OrthoDB" id="5809458at2759"/>
<dbReference type="SFLD" id="SFLDG01180">
    <property type="entry name" value="SUF1"/>
    <property type="match status" value="1"/>
</dbReference>
<dbReference type="OMA" id="MEYAERI"/>
<dbReference type="InterPro" id="IPR050931">
    <property type="entry name" value="Mito_Protein_Transport_Metaxin"/>
</dbReference>
<evidence type="ECO:0000313" key="4">
    <source>
        <dbReference type="Proteomes" id="UP000076632"/>
    </source>
</evidence>
<dbReference type="GeneID" id="28895439"/>
<dbReference type="SFLD" id="SFLDG01200">
    <property type="entry name" value="SUF1.1"/>
    <property type="match status" value="1"/>
</dbReference>
<accession>A0A165AIA9</accession>
<dbReference type="STRING" id="1328760.A0A165AIA9"/>
<gene>
    <name evidence="3" type="ORF">L228DRAFT_222567</name>
</gene>
<sequence>MAGVKPQASITLYRGWTGSGYYVWSPFVTKLEARLRFGGLSYKCDGGSPMKAPRGKIPYVAIENEKSSAPTLLCDTTLITDRLAEEGMLGDLNAKLSPTEKAQDLAFTALLEDKLYFYQLYERWQENYYTMRPGVLQALPYPMQLIVGLIAYRKVMQTLHGQGTSRFTPEEIDVFRRKVWENVNALLVTSKAKAKAGDASTFWALGGTGPSEFDATLFGFIASALVCPAGPESQKVIRSFPVVVEYAKRIHDRYFPDYELWKE</sequence>
<organism evidence="3 4">
    <name type="scientific">Xylona heveae (strain CBS 132557 / TC161)</name>
    <dbReference type="NCBI Taxonomy" id="1328760"/>
    <lineage>
        <taxon>Eukaryota</taxon>
        <taxon>Fungi</taxon>
        <taxon>Dikarya</taxon>
        <taxon>Ascomycota</taxon>
        <taxon>Pezizomycotina</taxon>
        <taxon>Xylonomycetes</taxon>
        <taxon>Xylonales</taxon>
        <taxon>Xylonaceae</taxon>
        <taxon>Xylona</taxon>
    </lineage>
</organism>
<feature type="domain" description="Thioredoxin-like fold" evidence="2">
    <location>
        <begin position="26"/>
        <end position="127"/>
    </location>
</feature>
<dbReference type="PANTHER" id="PTHR12289">
    <property type="entry name" value="METAXIN RELATED"/>
    <property type="match status" value="1"/>
</dbReference>
<dbReference type="InParanoid" id="A0A165AIA9"/>
<dbReference type="InterPro" id="IPR026928">
    <property type="entry name" value="FAX/IsoI-like"/>
</dbReference>
<keyword evidence="4" id="KW-1185">Reference proteome</keyword>
<dbReference type="Proteomes" id="UP000076632">
    <property type="component" value="Unassembled WGS sequence"/>
</dbReference>
<dbReference type="RefSeq" id="XP_018186078.1">
    <property type="nucleotide sequence ID" value="XM_018330302.1"/>
</dbReference>
<dbReference type="PANTHER" id="PTHR12289:SF41">
    <property type="entry name" value="FAILED AXON CONNECTIONS-RELATED"/>
    <property type="match status" value="1"/>
</dbReference>
<evidence type="ECO:0000256" key="1">
    <source>
        <dbReference type="ARBA" id="ARBA00006475"/>
    </source>
</evidence>
<protein>
    <recommendedName>
        <fullName evidence="2">Thioredoxin-like fold domain-containing protein</fullName>
    </recommendedName>
</protein>
<dbReference type="AlphaFoldDB" id="A0A165AIA9"/>
<proteinExistence type="inferred from homology"/>
<dbReference type="Pfam" id="PF17172">
    <property type="entry name" value="GST_N_4"/>
    <property type="match status" value="1"/>
</dbReference>